<protein>
    <submittedName>
        <fullName evidence="3">Uncharacterized protein</fullName>
    </submittedName>
</protein>
<organism evidence="3 4">
    <name type="scientific">Intestinimonas butyriciproducens</name>
    <dbReference type="NCBI Taxonomy" id="1297617"/>
    <lineage>
        <taxon>Bacteria</taxon>
        <taxon>Bacillati</taxon>
        <taxon>Bacillota</taxon>
        <taxon>Clostridia</taxon>
        <taxon>Eubacteriales</taxon>
        <taxon>Intestinimonas</taxon>
    </lineage>
</organism>
<keyword evidence="2" id="KW-0812">Transmembrane</keyword>
<dbReference type="STRING" id="1297617.IB211_00189"/>
<accession>A0A0S2VZT2</accession>
<feature type="transmembrane region" description="Helical" evidence="2">
    <location>
        <begin position="190"/>
        <end position="208"/>
    </location>
</feature>
<dbReference type="EMBL" id="CP011307">
    <property type="protein sequence ID" value="ALP92585.1"/>
    <property type="molecule type" value="Genomic_DNA"/>
</dbReference>
<dbReference type="AlphaFoldDB" id="A0A0S2VZT2"/>
<feature type="transmembrane region" description="Helical" evidence="2">
    <location>
        <begin position="42"/>
        <end position="62"/>
    </location>
</feature>
<keyword evidence="2" id="KW-1133">Transmembrane helix</keyword>
<keyword evidence="2" id="KW-0472">Membrane</keyword>
<feature type="compositionally biased region" description="Basic and acidic residues" evidence="1">
    <location>
        <begin position="278"/>
        <end position="296"/>
    </location>
</feature>
<evidence type="ECO:0000313" key="4">
    <source>
        <dbReference type="Proteomes" id="UP000064844"/>
    </source>
</evidence>
<proteinExistence type="predicted"/>
<keyword evidence="4" id="KW-1185">Reference proteome</keyword>
<dbReference type="RefSeq" id="WP_082635962.1">
    <property type="nucleotide sequence ID" value="NZ_CP011307.1"/>
</dbReference>
<evidence type="ECO:0000313" key="3">
    <source>
        <dbReference type="EMBL" id="ALP92585.1"/>
    </source>
</evidence>
<dbReference type="Proteomes" id="UP000064844">
    <property type="component" value="Chromosome"/>
</dbReference>
<feature type="transmembrane region" description="Helical" evidence="2">
    <location>
        <begin position="242"/>
        <end position="263"/>
    </location>
</feature>
<evidence type="ECO:0000256" key="1">
    <source>
        <dbReference type="SAM" id="MobiDB-lite"/>
    </source>
</evidence>
<sequence length="296" mass="32128">MRKELVLPVTAAVSGAAGFFLRRWELASAFEADTGLPIPGMPATWALIALSAAAVLALALLCRGSHRVFPGGYDEAFSARGRTLYMAGMVAAAFLMVIAGALFLMELPQLYAEAKLQTKGTPMLGLLPKALLAVLALCSGWSLFQLGKNNYRGEGQGKYSSSLLIPAYTACMWLIVAYQARSGDPVILDYVYQLFAVIAAVLGSYFMAGFGFERAKTFRSAFFSLCAMYFILVTLADTHEPGFLALYLAFFLYFAASSAVLLYNARQPRGPRMPGKRLLKDTETEDLNREGTPDEG</sequence>
<feature type="transmembrane region" description="Helical" evidence="2">
    <location>
        <begin position="83"/>
        <end position="105"/>
    </location>
</feature>
<feature type="transmembrane region" description="Helical" evidence="2">
    <location>
        <begin position="159"/>
        <end position="178"/>
    </location>
</feature>
<gene>
    <name evidence="3" type="ORF">IB211_00189</name>
</gene>
<evidence type="ECO:0000256" key="2">
    <source>
        <dbReference type="SAM" id="Phobius"/>
    </source>
</evidence>
<dbReference type="eggNOG" id="ENOG502ZG1H">
    <property type="taxonomic scope" value="Bacteria"/>
</dbReference>
<feature type="region of interest" description="Disordered" evidence="1">
    <location>
        <begin position="270"/>
        <end position="296"/>
    </location>
</feature>
<feature type="transmembrane region" description="Helical" evidence="2">
    <location>
        <begin position="125"/>
        <end position="147"/>
    </location>
</feature>
<name>A0A0S2VZT2_9FIRM</name>
<feature type="transmembrane region" description="Helical" evidence="2">
    <location>
        <begin position="220"/>
        <end position="236"/>
    </location>
</feature>
<reference evidence="4" key="2">
    <citation type="submission" date="2015-04" db="EMBL/GenBank/DDBJ databases">
        <title>A butyrogenic pathway from the amino acid lysine in a human gut commensal.</title>
        <authorList>
            <person name="de Vos W.M."/>
            <person name="Bui N.T.P."/>
            <person name="Plugge C.M."/>
            <person name="Ritari J."/>
        </authorList>
    </citation>
    <scope>NUCLEOTIDE SEQUENCE [LARGE SCALE GENOMIC DNA]</scope>
    <source>
        <strain evidence="4">AF211</strain>
    </source>
</reference>
<dbReference type="KEGG" id="ibu:IB211_00189"/>
<reference evidence="3 4" key="1">
    <citation type="journal article" date="2015" name="Nat. Commun.">
        <title>Production of butyrate from lysine and the Amadori product fructoselysine by a human gut commensal.</title>
        <authorList>
            <person name="Bui T.P."/>
            <person name="Ritari J."/>
            <person name="Boeren S."/>
            <person name="de Waard P."/>
            <person name="Plugge C.M."/>
            <person name="de Vos W.M."/>
        </authorList>
    </citation>
    <scope>NUCLEOTIDE SEQUENCE [LARGE SCALE GENOMIC DNA]</scope>
    <source>
        <strain evidence="3 4">AF211</strain>
    </source>
</reference>